<evidence type="ECO:0000259" key="2">
    <source>
        <dbReference type="Pfam" id="PF13661"/>
    </source>
</evidence>
<evidence type="ECO:0000256" key="1">
    <source>
        <dbReference type="SAM" id="MobiDB-lite"/>
    </source>
</evidence>
<dbReference type="GO" id="GO:0031543">
    <property type="term" value="F:peptidyl-proline dioxygenase activity"/>
    <property type="evidence" value="ECO:0007669"/>
    <property type="project" value="TreeGrafter"/>
</dbReference>
<dbReference type="GO" id="GO:0006449">
    <property type="term" value="P:regulation of translational termination"/>
    <property type="evidence" value="ECO:0007669"/>
    <property type="project" value="TreeGrafter"/>
</dbReference>
<dbReference type="Pfam" id="PF13661">
    <property type="entry name" value="2OG-FeII_Oxy_4"/>
    <property type="match status" value="1"/>
</dbReference>
<reference evidence="3" key="1">
    <citation type="submission" date="2021-11" db="EMBL/GenBank/DDBJ databases">
        <authorList>
            <consortium name="Genoscope - CEA"/>
            <person name="William W."/>
        </authorList>
    </citation>
    <scope>NUCLEOTIDE SEQUENCE</scope>
</reference>
<feature type="domain" description="Prolyl 3,4-dihydroxylase TPA1/OFD1 N-terminal" evidence="2">
    <location>
        <begin position="189"/>
        <end position="277"/>
    </location>
</feature>
<accession>A0A8J2SXX2</accession>
<organism evidence="3 4">
    <name type="scientific">Pelagomonas calceolata</name>
    <dbReference type="NCBI Taxonomy" id="35677"/>
    <lineage>
        <taxon>Eukaryota</taxon>
        <taxon>Sar</taxon>
        <taxon>Stramenopiles</taxon>
        <taxon>Ochrophyta</taxon>
        <taxon>Pelagophyceae</taxon>
        <taxon>Pelagomonadales</taxon>
        <taxon>Pelagomonadaceae</taxon>
        <taxon>Pelagomonas</taxon>
    </lineage>
</organism>
<proteinExistence type="predicted"/>
<protein>
    <recommendedName>
        <fullName evidence="2">Prolyl 3,4-dihydroxylase TPA1/OFD1 N-terminal domain-containing protein</fullName>
    </recommendedName>
</protein>
<sequence length="339" mass="37568">MRRLLLVAHVACGSAFMSKPRSAASVALRAAKARAKRKGFGGAAPPPAPTAGPRARWAEGPPDAALEARLDALEDSSIVDVLNPAVLDGLEDVREKLRAGEVVILRDAFRPDFAEACYRELASRHAPWSANEDYFEDGYGYRHLNVYDRALWSRRLNATFAVFDHAETKAWVSALAERDCGGACTGAPSKYRAGDHSLPHTDWVGQRTVAYVWHLSKAWRPEWGGALYWAQNDHDEATYPASFNQLCLFSVTTTSAHFVTTVSPRAERLRLTFNGWWQSSWWPRDESHPVWKSTSVSGARGRPGSVELRGTGIATPSSRHRVDGVEVDAKIQRERAVKF</sequence>
<dbReference type="GO" id="GO:0005737">
    <property type="term" value="C:cytoplasm"/>
    <property type="evidence" value="ECO:0007669"/>
    <property type="project" value="TreeGrafter"/>
</dbReference>
<dbReference type="InterPro" id="IPR039558">
    <property type="entry name" value="TPA1/OFD1_N"/>
</dbReference>
<comment type="caution">
    <text evidence="3">The sequence shown here is derived from an EMBL/GenBank/DDBJ whole genome shotgun (WGS) entry which is preliminary data.</text>
</comment>
<dbReference type="PANTHER" id="PTHR12117">
    <property type="entry name" value="HISTONE ACETYLTRANSFERASE COMPLEX"/>
    <property type="match status" value="1"/>
</dbReference>
<name>A0A8J2SXX2_9STRA</name>
<dbReference type="Gene3D" id="2.60.120.620">
    <property type="entry name" value="q2cbj1_9rhob like domain"/>
    <property type="match status" value="1"/>
</dbReference>
<feature type="region of interest" description="Disordered" evidence="1">
    <location>
        <begin position="37"/>
        <end position="59"/>
    </location>
</feature>
<dbReference type="EMBL" id="CAKKNE010000004">
    <property type="protein sequence ID" value="CAH0374929.1"/>
    <property type="molecule type" value="Genomic_DNA"/>
</dbReference>
<keyword evidence="4" id="KW-1185">Reference proteome</keyword>
<evidence type="ECO:0000313" key="3">
    <source>
        <dbReference type="EMBL" id="CAH0374929.1"/>
    </source>
</evidence>
<gene>
    <name evidence="3" type="ORF">PECAL_4P22420</name>
</gene>
<dbReference type="InterPro" id="IPR051842">
    <property type="entry name" value="uS12_prolyl_hydroxylase"/>
</dbReference>
<evidence type="ECO:0000313" key="4">
    <source>
        <dbReference type="Proteomes" id="UP000789595"/>
    </source>
</evidence>
<dbReference type="AlphaFoldDB" id="A0A8J2SXX2"/>
<dbReference type="Proteomes" id="UP000789595">
    <property type="component" value="Unassembled WGS sequence"/>
</dbReference>
<dbReference type="PANTHER" id="PTHR12117:SF0">
    <property type="entry name" value="PROLYL 3-HYDROXYLASE OGFOD1"/>
    <property type="match status" value="1"/>
</dbReference>
<dbReference type="OrthoDB" id="430522at2759"/>